<evidence type="ECO:0000256" key="3">
    <source>
        <dbReference type="SAM" id="Phobius"/>
    </source>
</evidence>
<proteinExistence type="predicted"/>
<organism evidence="5 6">
    <name type="scientific">Entomortierella parvispora</name>
    <dbReference type="NCBI Taxonomy" id="205924"/>
    <lineage>
        <taxon>Eukaryota</taxon>
        <taxon>Fungi</taxon>
        <taxon>Fungi incertae sedis</taxon>
        <taxon>Mucoromycota</taxon>
        <taxon>Mortierellomycotina</taxon>
        <taxon>Mortierellomycetes</taxon>
        <taxon>Mortierellales</taxon>
        <taxon>Mortierellaceae</taxon>
        <taxon>Entomortierella</taxon>
    </lineage>
</organism>
<dbReference type="CDD" id="cd00082">
    <property type="entry name" value="HisKA"/>
    <property type="match status" value="1"/>
</dbReference>
<keyword evidence="1" id="KW-0597">Phosphoprotein</keyword>
<dbReference type="InterPro" id="IPR036097">
    <property type="entry name" value="HisK_dim/P_sf"/>
</dbReference>
<dbReference type="PANTHER" id="PTHR45339:SF1">
    <property type="entry name" value="HYBRID SIGNAL TRANSDUCTION HISTIDINE KINASE J"/>
    <property type="match status" value="1"/>
</dbReference>
<dbReference type="InterPro" id="IPR003661">
    <property type="entry name" value="HisK_dim/P_dom"/>
</dbReference>
<dbReference type="GO" id="GO:0000155">
    <property type="term" value="F:phosphorelay sensor kinase activity"/>
    <property type="evidence" value="ECO:0007669"/>
    <property type="project" value="InterPro"/>
</dbReference>
<keyword evidence="2" id="KW-0902">Two-component regulatory system</keyword>
<dbReference type="Proteomes" id="UP000827284">
    <property type="component" value="Unassembled WGS sequence"/>
</dbReference>
<reference evidence="5" key="2">
    <citation type="journal article" date="2022" name="Microbiol. Resour. Announc.">
        <title>Whole-Genome Sequence of Entomortierella parvispora E1425, a Mucoromycotan Fungus Associated with Burkholderiaceae-Related Endosymbiotic Bacteria.</title>
        <authorList>
            <person name="Herlambang A."/>
            <person name="Guo Y."/>
            <person name="Takashima Y."/>
            <person name="Narisawa K."/>
            <person name="Ohta H."/>
            <person name="Nishizawa T."/>
        </authorList>
    </citation>
    <scope>NUCLEOTIDE SEQUENCE</scope>
    <source>
        <strain evidence="5">E1425</strain>
    </source>
</reference>
<comment type="caution">
    <text evidence="5">The sequence shown here is derived from an EMBL/GenBank/DDBJ whole genome shotgun (WGS) entry which is preliminary data.</text>
</comment>
<reference evidence="5" key="1">
    <citation type="submission" date="2021-11" db="EMBL/GenBank/DDBJ databases">
        <authorList>
            <person name="Herlambang A."/>
            <person name="Guo Y."/>
            <person name="Takashima Y."/>
            <person name="Nishizawa T."/>
        </authorList>
    </citation>
    <scope>NUCLEOTIDE SEQUENCE</scope>
    <source>
        <strain evidence="5">E1425</strain>
    </source>
</reference>
<evidence type="ECO:0000259" key="4">
    <source>
        <dbReference type="Pfam" id="PF00512"/>
    </source>
</evidence>
<dbReference type="SUPFAM" id="SSF47384">
    <property type="entry name" value="Homodimeric domain of signal transducing histidine kinase"/>
    <property type="match status" value="1"/>
</dbReference>
<dbReference type="AlphaFoldDB" id="A0A9P3HFM8"/>
<sequence length="206" mass="22971">MCESIGKNTAAHEVAELASRSKPEFLASTSHEFRTPMNGVIGGTSLTLETELTRLQRENLVIVSHLAHSFLIFPRVRGSKLFKTTRVTSLEQASALMPNFGSQEKSICDVVIVDNVKDIRKDIRKIKEIAMLRFPPIVLLSMTIPYISMTIPYISMKLCQELGIVSYLNPPVQLPELMSALLPLFESASALLRDEEHAILLHILLS</sequence>
<keyword evidence="6" id="KW-1185">Reference proteome</keyword>
<dbReference type="Pfam" id="PF00512">
    <property type="entry name" value="HisKA"/>
    <property type="match status" value="1"/>
</dbReference>
<evidence type="ECO:0000256" key="2">
    <source>
        <dbReference type="ARBA" id="ARBA00023012"/>
    </source>
</evidence>
<keyword evidence="3" id="KW-0472">Membrane</keyword>
<dbReference type="EMBL" id="BQFW01000011">
    <property type="protein sequence ID" value="GJJ75809.1"/>
    <property type="molecule type" value="Genomic_DNA"/>
</dbReference>
<dbReference type="OrthoDB" id="10266508at2759"/>
<dbReference type="Gene3D" id="1.10.287.130">
    <property type="match status" value="1"/>
</dbReference>
<name>A0A9P3HFM8_9FUNG</name>
<accession>A0A9P3HFM8</accession>
<feature type="transmembrane region" description="Helical" evidence="3">
    <location>
        <begin position="130"/>
        <end position="149"/>
    </location>
</feature>
<dbReference type="GO" id="GO:0071474">
    <property type="term" value="P:cellular hyperosmotic response"/>
    <property type="evidence" value="ECO:0007669"/>
    <property type="project" value="TreeGrafter"/>
</dbReference>
<evidence type="ECO:0000256" key="1">
    <source>
        <dbReference type="ARBA" id="ARBA00022553"/>
    </source>
</evidence>
<gene>
    <name evidence="5" type="ORF">EMPS_08167</name>
</gene>
<protein>
    <recommendedName>
        <fullName evidence="4">Signal transduction histidine kinase dimerisation/phosphoacceptor domain-containing protein</fullName>
    </recommendedName>
</protein>
<keyword evidence="3" id="KW-0812">Transmembrane</keyword>
<dbReference type="PANTHER" id="PTHR45339">
    <property type="entry name" value="HYBRID SIGNAL TRANSDUCTION HISTIDINE KINASE J"/>
    <property type="match status" value="1"/>
</dbReference>
<feature type="domain" description="Signal transduction histidine kinase dimerisation/phosphoacceptor" evidence="4">
    <location>
        <begin position="24"/>
        <end position="62"/>
    </location>
</feature>
<evidence type="ECO:0000313" key="5">
    <source>
        <dbReference type="EMBL" id="GJJ75809.1"/>
    </source>
</evidence>
<evidence type="ECO:0000313" key="6">
    <source>
        <dbReference type="Proteomes" id="UP000827284"/>
    </source>
</evidence>
<keyword evidence="3" id="KW-1133">Transmembrane helix</keyword>